<proteinExistence type="inferred from homology"/>
<dbReference type="VEuPathDB" id="CryptoDB:Cvel_6956"/>
<name>A0A0G4HI83_9ALVE</name>
<dbReference type="GO" id="GO:0004045">
    <property type="term" value="F:peptidyl-tRNA hydrolase activity"/>
    <property type="evidence" value="ECO:0007669"/>
    <property type="project" value="UniProtKB-EC"/>
</dbReference>
<dbReference type="FunFam" id="3.40.1490.10:FF:000001">
    <property type="entry name" value="Peptidyl-tRNA hydrolase 2"/>
    <property type="match status" value="1"/>
</dbReference>
<dbReference type="EMBL" id="CDMZ01002767">
    <property type="protein sequence ID" value="CEM43819.1"/>
    <property type="molecule type" value="Genomic_DNA"/>
</dbReference>
<accession>A0A0G4HI83</accession>
<dbReference type="CDD" id="cd02430">
    <property type="entry name" value="PTH2"/>
    <property type="match status" value="1"/>
</dbReference>
<dbReference type="InterPro" id="IPR023476">
    <property type="entry name" value="Pep_tRNA_hydro_II_dom_sf"/>
</dbReference>
<gene>
    <name evidence="6" type="ORF">Cvel_6956</name>
</gene>
<keyword evidence="2" id="KW-0378">Hydrolase</keyword>
<dbReference type="EC" id="3.1.1.29" evidence="1"/>
<protein>
    <recommendedName>
        <fullName evidence="1">peptidyl-tRNA hydrolase</fullName>
        <ecNumber evidence="1">3.1.1.29</ecNumber>
    </recommendedName>
</protein>
<evidence type="ECO:0000256" key="2">
    <source>
        <dbReference type="ARBA" id="ARBA00022801"/>
    </source>
</evidence>
<dbReference type="AlphaFoldDB" id="A0A0G4HI83"/>
<dbReference type="PANTHER" id="PTHR12649">
    <property type="entry name" value="PEPTIDYL-TRNA HYDROLASE 2"/>
    <property type="match status" value="1"/>
</dbReference>
<feature type="region of interest" description="Disordered" evidence="5">
    <location>
        <begin position="44"/>
        <end position="85"/>
    </location>
</feature>
<comment type="similarity">
    <text evidence="3">Belongs to the PTH2 family.</text>
</comment>
<dbReference type="Gene3D" id="3.40.1490.10">
    <property type="entry name" value="Bit1"/>
    <property type="match status" value="1"/>
</dbReference>
<dbReference type="Pfam" id="PF01981">
    <property type="entry name" value="PTH2"/>
    <property type="match status" value="1"/>
</dbReference>
<comment type="catalytic activity">
    <reaction evidence="4">
        <text>an N-acyl-L-alpha-aminoacyl-tRNA + H2O = an N-acyl-L-amino acid + a tRNA + H(+)</text>
        <dbReference type="Rhea" id="RHEA:54448"/>
        <dbReference type="Rhea" id="RHEA-COMP:10123"/>
        <dbReference type="Rhea" id="RHEA-COMP:13883"/>
        <dbReference type="ChEBI" id="CHEBI:15377"/>
        <dbReference type="ChEBI" id="CHEBI:15378"/>
        <dbReference type="ChEBI" id="CHEBI:59874"/>
        <dbReference type="ChEBI" id="CHEBI:78442"/>
        <dbReference type="ChEBI" id="CHEBI:138191"/>
        <dbReference type="EC" id="3.1.1.29"/>
    </reaction>
</comment>
<feature type="compositionally biased region" description="Basic and acidic residues" evidence="5">
    <location>
        <begin position="49"/>
        <end position="71"/>
    </location>
</feature>
<evidence type="ECO:0000256" key="5">
    <source>
        <dbReference type="SAM" id="MobiDB-lite"/>
    </source>
</evidence>
<evidence type="ECO:0000256" key="4">
    <source>
        <dbReference type="ARBA" id="ARBA00048707"/>
    </source>
</evidence>
<evidence type="ECO:0000256" key="1">
    <source>
        <dbReference type="ARBA" id="ARBA00013260"/>
    </source>
</evidence>
<evidence type="ECO:0000256" key="3">
    <source>
        <dbReference type="ARBA" id="ARBA00038050"/>
    </source>
</evidence>
<sequence length="212" mass="22850">MLTLVVAFGLALLFDFLFGNMISRAFGKSMKRLGVKPFLSSHKASASSSKEKTEDAGGKEKRKAKEGEKLLENSSSEEEDESDDEGDVRCKMVLIVRSDLQMGKGKIAAQCGHATLGAYKKALRPSVSARRGDWLKHLRTWERTGQAKVVLKCADEGEMFRLTETAAAVGLLTHVVADAGRTQVDPGSYTVLAIGPGPEAEVSSISGHLKLL</sequence>
<organism evidence="6">
    <name type="scientific">Chromera velia CCMP2878</name>
    <dbReference type="NCBI Taxonomy" id="1169474"/>
    <lineage>
        <taxon>Eukaryota</taxon>
        <taxon>Sar</taxon>
        <taxon>Alveolata</taxon>
        <taxon>Colpodellida</taxon>
        <taxon>Chromeraceae</taxon>
        <taxon>Chromera</taxon>
    </lineage>
</organism>
<feature type="compositionally biased region" description="Acidic residues" evidence="5">
    <location>
        <begin position="75"/>
        <end position="85"/>
    </location>
</feature>
<reference evidence="6" key="1">
    <citation type="submission" date="2014-11" db="EMBL/GenBank/DDBJ databases">
        <authorList>
            <person name="Otto D Thomas"/>
            <person name="Naeem Raeece"/>
        </authorList>
    </citation>
    <scope>NUCLEOTIDE SEQUENCE</scope>
</reference>
<dbReference type="GO" id="GO:0005829">
    <property type="term" value="C:cytosol"/>
    <property type="evidence" value="ECO:0007669"/>
    <property type="project" value="TreeGrafter"/>
</dbReference>
<dbReference type="NCBIfam" id="TIGR00283">
    <property type="entry name" value="arch_pth2"/>
    <property type="match status" value="1"/>
</dbReference>
<dbReference type="InterPro" id="IPR002833">
    <property type="entry name" value="PTH2"/>
</dbReference>
<evidence type="ECO:0000313" key="6">
    <source>
        <dbReference type="EMBL" id="CEM43819.1"/>
    </source>
</evidence>
<dbReference type="PhylomeDB" id="A0A0G4HI83"/>
<dbReference type="SUPFAM" id="SSF102462">
    <property type="entry name" value="Peptidyl-tRNA hydrolase II"/>
    <property type="match status" value="1"/>
</dbReference>
<dbReference type="PANTHER" id="PTHR12649:SF11">
    <property type="entry name" value="PEPTIDYL-TRNA HYDROLASE 2, MITOCHONDRIAL"/>
    <property type="match status" value="1"/>
</dbReference>